<evidence type="ECO:0000256" key="5">
    <source>
        <dbReference type="ARBA" id="ARBA00022989"/>
    </source>
</evidence>
<reference evidence="10" key="1">
    <citation type="journal article" date="2020" name="Nat. Genet.">
        <title>Genomic diversifications of five Gossypium allopolyploid species and their impact on cotton improvement.</title>
        <authorList>
            <person name="Chen Z.J."/>
            <person name="Sreedasyam A."/>
            <person name="Ando A."/>
            <person name="Song Q."/>
            <person name="De Santiago L.M."/>
            <person name="Hulse-Kemp A.M."/>
            <person name="Ding M."/>
            <person name="Ye W."/>
            <person name="Kirkbride R.C."/>
            <person name="Jenkins J."/>
            <person name="Plott C."/>
            <person name="Lovell J."/>
            <person name="Lin Y.M."/>
            <person name="Vaughn R."/>
            <person name="Liu B."/>
            <person name="Simpson S."/>
            <person name="Scheffler B.E."/>
            <person name="Wen L."/>
            <person name="Saski C.A."/>
            <person name="Grover C.E."/>
            <person name="Hu G."/>
            <person name="Conover J.L."/>
            <person name="Carlson J.W."/>
            <person name="Shu S."/>
            <person name="Boston L.B."/>
            <person name="Williams M."/>
            <person name="Peterson D.G."/>
            <person name="McGee K."/>
            <person name="Jones D.C."/>
            <person name="Wendel J.F."/>
            <person name="Stelly D.M."/>
            <person name="Grimwood J."/>
            <person name="Schmutz J."/>
        </authorList>
    </citation>
    <scope>NUCLEOTIDE SEQUENCE [LARGE SCALE GENOMIC DNA]</scope>
    <source>
        <strain evidence="10">cv. TM-1</strain>
    </source>
</reference>
<evidence type="ECO:0000256" key="1">
    <source>
        <dbReference type="ARBA" id="ARBA00004167"/>
    </source>
</evidence>
<keyword evidence="10" id="KW-1185">Reference proteome</keyword>
<feature type="domain" description="Trichome birefringence-like N-terminal" evidence="9">
    <location>
        <begin position="133"/>
        <end position="186"/>
    </location>
</feature>
<evidence type="ECO:0000313" key="10">
    <source>
        <dbReference type="Proteomes" id="UP000818029"/>
    </source>
</evidence>
<dbReference type="InterPro" id="IPR025846">
    <property type="entry name" value="TBL_N"/>
</dbReference>
<dbReference type="PANTHER" id="PTHR32285:SF53">
    <property type="entry name" value="PROTEIN TRICHOME BIREFRINGENCE-LIKE 9"/>
    <property type="match status" value="1"/>
</dbReference>
<protein>
    <submittedName>
        <fullName evidence="11">Protein trichome birefringence-like 8</fullName>
    </submittedName>
</protein>
<accession>A0ABM2YNQ3</accession>
<evidence type="ECO:0000313" key="11">
    <source>
        <dbReference type="RefSeq" id="XP_040932149.1"/>
    </source>
</evidence>
<dbReference type="Pfam" id="PF13839">
    <property type="entry name" value="PC-Esterase"/>
    <property type="match status" value="1"/>
</dbReference>
<dbReference type="InterPro" id="IPR026057">
    <property type="entry name" value="TBL_C"/>
</dbReference>
<keyword evidence="4" id="KW-0735">Signal-anchor</keyword>
<evidence type="ECO:0000259" key="8">
    <source>
        <dbReference type="Pfam" id="PF13839"/>
    </source>
</evidence>
<feature type="domain" description="Trichome birefringence-like C-terminal" evidence="8">
    <location>
        <begin position="187"/>
        <end position="470"/>
    </location>
</feature>
<dbReference type="Proteomes" id="UP000818029">
    <property type="component" value="Chromosome A09"/>
</dbReference>
<reference evidence="11" key="2">
    <citation type="submission" date="2025-08" db="UniProtKB">
        <authorList>
            <consortium name="RefSeq"/>
        </authorList>
    </citation>
    <scope>IDENTIFICATION</scope>
</reference>
<sequence>MCSCSDISTPSSPGNKLIVADSEKFHDDTLFRSVVGGLQISDIYTSQYSYAVNKVSHSLTVHRWWAMDHPNKIQCFLRPVINKRERCYILSFVFILFISIIIVFNLGDSPLLFRFGYFFPAAHQLTSNQQRQPCDYSYGRWVRDENYPIQLYNESCMFLDRGFQCRRNGREDLEFLKWRWQPHGCDLPRFNASDFLERSRNRRIVFAGDSIGRNQWESLICMLAQAVTNQSSIFEENGSPITKHKGFLSMKFGDYNLTIEHYRAPFLVIINRPPKDSAAQVQVTISVDKLHKYSERWTGAHVLVLNTGHWWNKEKTVRMGCYFQEGGKVNMTMDVMEGFRRSLHTLKLWITKNLNSERSHVFLQSYSPVHYTNGAWNDGGLCDAEIEPEKNEKKLKAEPWNNRYIADVINQMTYGNRKVRLLNITYLTEFRKDGHPSRHQEPGTPADAPQDCSHWCLPGIPDTWNEILYAHLLSMEFRTK</sequence>
<evidence type="ECO:0000256" key="4">
    <source>
        <dbReference type="ARBA" id="ARBA00022968"/>
    </source>
</evidence>
<feature type="transmembrane region" description="Helical" evidence="7">
    <location>
        <begin position="87"/>
        <end position="107"/>
    </location>
</feature>
<evidence type="ECO:0000256" key="2">
    <source>
        <dbReference type="ARBA" id="ARBA00007727"/>
    </source>
</evidence>
<comment type="subcellular location">
    <subcellularLocation>
        <location evidence="1">Membrane</location>
        <topology evidence="1">Single-pass membrane protein</topology>
    </subcellularLocation>
</comment>
<organism evidence="10 11">
    <name type="scientific">Gossypium hirsutum</name>
    <name type="common">Upland cotton</name>
    <name type="synonym">Gossypium mexicanum</name>
    <dbReference type="NCBI Taxonomy" id="3635"/>
    <lineage>
        <taxon>Eukaryota</taxon>
        <taxon>Viridiplantae</taxon>
        <taxon>Streptophyta</taxon>
        <taxon>Embryophyta</taxon>
        <taxon>Tracheophyta</taxon>
        <taxon>Spermatophyta</taxon>
        <taxon>Magnoliopsida</taxon>
        <taxon>eudicotyledons</taxon>
        <taxon>Gunneridae</taxon>
        <taxon>Pentapetalae</taxon>
        <taxon>rosids</taxon>
        <taxon>malvids</taxon>
        <taxon>Malvales</taxon>
        <taxon>Malvaceae</taxon>
        <taxon>Malvoideae</taxon>
        <taxon>Gossypium</taxon>
    </lineage>
</organism>
<name>A0ABM2YNQ3_GOSHI</name>
<proteinExistence type="inferred from homology"/>
<evidence type="ECO:0000259" key="9">
    <source>
        <dbReference type="Pfam" id="PF14416"/>
    </source>
</evidence>
<evidence type="ECO:0000256" key="7">
    <source>
        <dbReference type="SAM" id="Phobius"/>
    </source>
</evidence>
<evidence type="ECO:0000256" key="3">
    <source>
        <dbReference type="ARBA" id="ARBA00022692"/>
    </source>
</evidence>
<keyword evidence="3 7" id="KW-0812">Transmembrane</keyword>
<dbReference type="PANTHER" id="PTHR32285">
    <property type="entry name" value="PROTEIN TRICHOME BIREFRINGENCE-LIKE 9-RELATED"/>
    <property type="match status" value="1"/>
</dbReference>
<dbReference type="RefSeq" id="XP_040932149.1">
    <property type="nucleotide sequence ID" value="XM_041076215.1"/>
</dbReference>
<dbReference type="Pfam" id="PF14416">
    <property type="entry name" value="PMR5N"/>
    <property type="match status" value="1"/>
</dbReference>
<comment type="similarity">
    <text evidence="2">Belongs to the PC-esterase family. TBL subfamily.</text>
</comment>
<dbReference type="InterPro" id="IPR029962">
    <property type="entry name" value="TBL"/>
</dbReference>
<evidence type="ECO:0000256" key="6">
    <source>
        <dbReference type="ARBA" id="ARBA00023136"/>
    </source>
</evidence>
<dbReference type="GeneID" id="121206044"/>
<gene>
    <name evidence="11" type="primary">LOC121206044</name>
</gene>
<keyword evidence="6 7" id="KW-0472">Membrane</keyword>
<keyword evidence="5 7" id="KW-1133">Transmembrane helix</keyword>